<gene>
    <name evidence="6" type="ORF">Nans01_13350</name>
</gene>
<comment type="similarity">
    <text evidence="1">Belongs to the SCO1/2 family.</text>
</comment>
<comment type="caution">
    <text evidence="6">The sequence shown here is derived from an EMBL/GenBank/DDBJ whole genome shotgun (WGS) entry which is preliminary data.</text>
</comment>
<evidence type="ECO:0000313" key="6">
    <source>
        <dbReference type="EMBL" id="GLU46984.1"/>
    </source>
</evidence>
<dbReference type="InterPro" id="IPR013766">
    <property type="entry name" value="Thioredoxin_domain"/>
</dbReference>
<proteinExistence type="inferred from homology"/>
<dbReference type="EMBL" id="BSQG01000002">
    <property type="protein sequence ID" value="GLU46984.1"/>
    <property type="molecule type" value="Genomic_DNA"/>
</dbReference>
<dbReference type="AlphaFoldDB" id="A0A9W6UHU2"/>
<accession>A0A9W6UHU2</accession>
<dbReference type="InterPro" id="IPR036249">
    <property type="entry name" value="Thioredoxin-like_sf"/>
</dbReference>
<evidence type="ECO:0000256" key="3">
    <source>
        <dbReference type="PIRSR" id="PIRSR603782-1"/>
    </source>
</evidence>
<keyword evidence="2 3" id="KW-0186">Copper</keyword>
<dbReference type="CDD" id="cd02968">
    <property type="entry name" value="SCO"/>
    <property type="match status" value="1"/>
</dbReference>
<dbReference type="PANTHER" id="PTHR12151">
    <property type="entry name" value="ELECTRON TRANSPORT PROTIN SCO1/SENC FAMILY MEMBER"/>
    <property type="match status" value="1"/>
</dbReference>
<feature type="binding site" evidence="3">
    <location>
        <position position="93"/>
    </location>
    <ligand>
        <name>Cu cation</name>
        <dbReference type="ChEBI" id="CHEBI:23378"/>
    </ligand>
</feature>
<evidence type="ECO:0000256" key="1">
    <source>
        <dbReference type="ARBA" id="ARBA00010996"/>
    </source>
</evidence>
<evidence type="ECO:0000256" key="2">
    <source>
        <dbReference type="ARBA" id="ARBA00023008"/>
    </source>
</evidence>
<dbReference type="RefSeq" id="WP_285757966.1">
    <property type="nucleotide sequence ID" value="NZ_BSQG01000002.1"/>
</dbReference>
<feature type="binding site" evidence="3">
    <location>
        <position position="89"/>
    </location>
    <ligand>
        <name>Cu cation</name>
        <dbReference type="ChEBI" id="CHEBI:23378"/>
    </ligand>
</feature>
<protein>
    <submittedName>
        <fullName evidence="6">SCO family protein</fullName>
    </submittedName>
</protein>
<dbReference type="GO" id="GO:0046872">
    <property type="term" value="F:metal ion binding"/>
    <property type="evidence" value="ECO:0007669"/>
    <property type="project" value="UniProtKB-KW"/>
</dbReference>
<dbReference type="PROSITE" id="PS51352">
    <property type="entry name" value="THIOREDOXIN_2"/>
    <property type="match status" value="1"/>
</dbReference>
<dbReference type="Proteomes" id="UP001165092">
    <property type="component" value="Unassembled WGS sequence"/>
</dbReference>
<feature type="disulfide bond" description="Redox-active" evidence="4">
    <location>
        <begin position="89"/>
        <end position="93"/>
    </location>
</feature>
<feature type="binding site" evidence="3">
    <location>
        <position position="177"/>
    </location>
    <ligand>
        <name>Cu cation</name>
        <dbReference type="ChEBI" id="CHEBI:23378"/>
    </ligand>
</feature>
<sequence>MTEPMTDPRRWPKGPGLFTAGAMAAGVLLSGCTPTDQGTEAGEAPYLAVPGSPMAAPEYEFTTTEGAPWSFTGATEDRITLLYFGYTSCPDVCPTTMADISDALTRIGGKADQVDVVMVSTDPERDTDEQLGTWLRGFDPGFDGVRGPVDDVVAAALAYGIPVEAPATEGGDYLVTHGGRVAVLRPGGDAVGFFDEGTSGAQMSGTLPRLIDEWL</sequence>
<keyword evidence="7" id="KW-1185">Reference proteome</keyword>
<keyword evidence="4" id="KW-1015">Disulfide bond</keyword>
<dbReference type="SUPFAM" id="SSF52833">
    <property type="entry name" value="Thioredoxin-like"/>
    <property type="match status" value="1"/>
</dbReference>
<dbReference type="PANTHER" id="PTHR12151:SF25">
    <property type="entry name" value="LINALOOL DEHYDRATASE_ISOMERASE DOMAIN-CONTAINING PROTEIN"/>
    <property type="match status" value="1"/>
</dbReference>
<evidence type="ECO:0000256" key="4">
    <source>
        <dbReference type="PIRSR" id="PIRSR603782-2"/>
    </source>
</evidence>
<evidence type="ECO:0000313" key="7">
    <source>
        <dbReference type="Proteomes" id="UP001165092"/>
    </source>
</evidence>
<dbReference type="Pfam" id="PF02630">
    <property type="entry name" value="SCO1-SenC"/>
    <property type="match status" value="1"/>
</dbReference>
<keyword evidence="3" id="KW-0479">Metal-binding</keyword>
<feature type="domain" description="Thioredoxin" evidence="5">
    <location>
        <begin position="50"/>
        <end position="215"/>
    </location>
</feature>
<evidence type="ECO:0000259" key="5">
    <source>
        <dbReference type="PROSITE" id="PS51352"/>
    </source>
</evidence>
<organism evidence="6 7">
    <name type="scientific">Nocardiopsis ansamitocini</name>
    <dbReference type="NCBI Taxonomy" id="1670832"/>
    <lineage>
        <taxon>Bacteria</taxon>
        <taxon>Bacillati</taxon>
        <taxon>Actinomycetota</taxon>
        <taxon>Actinomycetes</taxon>
        <taxon>Streptosporangiales</taxon>
        <taxon>Nocardiopsidaceae</taxon>
        <taxon>Nocardiopsis</taxon>
    </lineage>
</organism>
<dbReference type="Gene3D" id="3.40.30.10">
    <property type="entry name" value="Glutaredoxin"/>
    <property type="match status" value="1"/>
</dbReference>
<dbReference type="InterPro" id="IPR003782">
    <property type="entry name" value="SCO1/SenC"/>
</dbReference>
<name>A0A9W6UHU2_9ACTN</name>
<reference evidence="6" key="1">
    <citation type="submission" date="2023-02" db="EMBL/GenBank/DDBJ databases">
        <title>Nocardiopsis ansamitocini NBRC 112285.</title>
        <authorList>
            <person name="Ichikawa N."/>
            <person name="Sato H."/>
            <person name="Tonouchi N."/>
        </authorList>
    </citation>
    <scope>NUCLEOTIDE SEQUENCE</scope>
    <source>
        <strain evidence="6">NBRC 112285</strain>
    </source>
</reference>